<dbReference type="AlphaFoldDB" id="A0A0E0LJZ0"/>
<dbReference type="Proteomes" id="UP000026962">
    <property type="component" value="Chromosome 7"/>
</dbReference>
<feature type="compositionally biased region" description="Pro residues" evidence="1">
    <location>
        <begin position="174"/>
        <end position="186"/>
    </location>
</feature>
<evidence type="ECO:0000256" key="1">
    <source>
        <dbReference type="SAM" id="MobiDB-lite"/>
    </source>
</evidence>
<accession>A0A0E0LJZ0</accession>
<dbReference type="EnsemblPlants" id="OPUNC07G11220.1">
    <property type="protein sequence ID" value="OPUNC07G11220.1"/>
    <property type="gene ID" value="OPUNC07G11220"/>
</dbReference>
<name>A0A0E0LJZ0_ORYPU</name>
<protein>
    <submittedName>
        <fullName evidence="2">Uncharacterized protein</fullName>
    </submittedName>
</protein>
<dbReference type="HOGENOM" id="CLU_1186633_0_0_1"/>
<reference evidence="2" key="1">
    <citation type="submission" date="2015-04" db="UniProtKB">
        <authorList>
            <consortium name="EnsemblPlants"/>
        </authorList>
    </citation>
    <scope>IDENTIFICATION</scope>
</reference>
<evidence type="ECO:0000313" key="2">
    <source>
        <dbReference type="EnsemblPlants" id="OPUNC07G11220.1"/>
    </source>
</evidence>
<organism evidence="2">
    <name type="scientific">Oryza punctata</name>
    <name type="common">Red rice</name>
    <dbReference type="NCBI Taxonomy" id="4537"/>
    <lineage>
        <taxon>Eukaryota</taxon>
        <taxon>Viridiplantae</taxon>
        <taxon>Streptophyta</taxon>
        <taxon>Embryophyta</taxon>
        <taxon>Tracheophyta</taxon>
        <taxon>Spermatophyta</taxon>
        <taxon>Magnoliopsida</taxon>
        <taxon>Liliopsida</taxon>
        <taxon>Poales</taxon>
        <taxon>Poaceae</taxon>
        <taxon>BOP clade</taxon>
        <taxon>Oryzoideae</taxon>
        <taxon>Oryzeae</taxon>
        <taxon>Oryzinae</taxon>
        <taxon>Oryza</taxon>
    </lineage>
</organism>
<feature type="region of interest" description="Disordered" evidence="1">
    <location>
        <begin position="167"/>
        <end position="193"/>
    </location>
</feature>
<feature type="compositionally biased region" description="Pro residues" evidence="1">
    <location>
        <begin position="89"/>
        <end position="109"/>
    </location>
</feature>
<sequence>MPLVGDHELSKMGPASQELHGYYMERLRVVNTNLLKCYTLLSWQKAQTNRIQVGFLDKTQVNEITLQNTLESLSTMPRTASTPHHRTSVPPPTAGPPHSLPREPPPPPRSARILPPSRDGPAMTHHRTAGLARHCRDSSPHASPFGRSPARDFPRWSRRSYFFPIRRARRRGRPLPPPPRTPPLPTPVSRSSPATAGAVVFPIYRSRPQPELTSAPIAGETKILLVIVPKWSKV</sequence>
<proteinExistence type="predicted"/>
<evidence type="ECO:0000313" key="3">
    <source>
        <dbReference type="Proteomes" id="UP000026962"/>
    </source>
</evidence>
<reference evidence="2" key="2">
    <citation type="submission" date="2018-05" db="EMBL/GenBank/DDBJ databases">
        <title>OpunRS2 (Oryza punctata Reference Sequence Version 2).</title>
        <authorList>
            <person name="Zhang J."/>
            <person name="Kudrna D."/>
            <person name="Lee S."/>
            <person name="Talag J."/>
            <person name="Welchert J."/>
            <person name="Wing R.A."/>
        </authorList>
    </citation>
    <scope>NUCLEOTIDE SEQUENCE [LARGE SCALE GENOMIC DNA]</scope>
</reference>
<dbReference type="Gramene" id="OPUNC07G11220.1">
    <property type="protein sequence ID" value="OPUNC07G11220.1"/>
    <property type="gene ID" value="OPUNC07G11220"/>
</dbReference>
<keyword evidence="3" id="KW-1185">Reference proteome</keyword>
<feature type="region of interest" description="Disordered" evidence="1">
    <location>
        <begin position="75"/>
        <end position="151"/>
    </location>
</feature>